<protein>
    <submittedName>
        <fullName evidence="1">Uncharacterized protein</fullName>
    </submittedName>
</protein>
<gene>
    <name evidence="1" type="ORF">TPAB3V08_LOCUS9323</name>
</gene>
<evidence type="ECO:0000313" key="2">
    <source>
        <dbReference type="Proteomes" id="UP001153148"/>
    </source>
</evidence>
<keyword evidence="2" id="KW-1185">Reference proteome</keyword>
<comment type="caution">
    <text evidence="1">The sequence shown here is derived from an EMBL/GenBank/DDBJ whole genome shotgun (WGS) entry which is preliminary data.</text>
</comment>
<reference evidence="1" key="1">
    <citation type="submission" date="2021-03" db="EMBL/GenBank/DDBJ databases">
        <authorList>
            <person name="Tran Van P."/>
        </authorList>
    </citation>
    <scope>NUCLEOTIDE SEQUENCE</scope>
</reference>
<organism evidence="1 2">
    <name type="scientific">Timema podura</name>
    <name type="common">Walking stick</name>
    <dbReference type="NCBI Taxonomy" id="61482"/>
    <lineage>
        <taxon>Eukaryota</taxon>
        <taxon>Metazoa</taxon>
        <taxon>Ecdysozoa</taxon>
        <taxon>Arthropoda</taxon>
        <taxon>Hexapoda</taxon>
        <taxon>Insecta</taxon>
        <taxon>Pterygota</taxon>
        <taxon>Neoptera</taxon>
        <taxon>Polyneoptera</taxon>
        <taxon>Phasmatodea</taxon>
        <taxon>Timematodea</taxon>
        <taxon>Timematoidea</taxon>
        <taxon>Timematidae</taxon>
        <taxon>Timema</taxon>
    </lineage>
</organism>
<sequence length="59" mass="6935">MDLSNVRDSKKYISTSKNAFTTIRYHDYDTYVSKHVGLSIPASFQCWKFKRSNGTRNNR</sequence>
<evidence type="ECO:0000313" key="1">
    <source>
        <dbReference type="EMBL" id="CAG2062372.1"/>
    </source>
</evidence>
<name>A0ABN7P395_TIMPD</name>
<accession>A0ABN7P395</accession>
<dbReference type="EMBL" id="CAJPIN010019938">
    <property type="protein sequence ID" value="CAG2062372.1"/>
    <property type="molecule type" value="Genomic_DNA"/>
</dbReference>
<proteinExistence type="predicted"/>
<dbReference type="Proteomes" id="UP001153148">
    <property type="component" value="Unassembled WGS sequence"/>
</dbReference>